<comment type="caution">
    <text evidence="1">The sequence shown here is derived from an EMBL/GenBank/DDBJ whole genome shotgun (WGS) entry which is preliminary data.</text>
</comment>
<organism evidence="1 2">
    <name type="scientific">Brachionus plicatilis</name>
    <name type="common">Marine rotifer</name>
    <name type="synonym">Brachionus muelleri</name>
    <dbReference type="NCBI Taxonomy" id="10195"/>
    <lineage>
        <taxon>Eukaryota</taxon>
        <taxon>Metazoa</taxon>
        <taxon>Spiralia</taxon>
        <taxon>Gnathifera</taxon>
        <taxon>Rotifera</taxon>
        <taxon>Eurotatoria</taxon>
        <taxon>Monogononta</taxon>
        <taxon>Pseudotrocha</taxon>
        <taxon>Ploima</taxon>
        <taxon>Brachionidae</taxon>
        <taxon>Brachionus</taxon>
    </lineage>
</organism>
<proteinExistence type="predicted"/>
<accession>A0A3M7RMS2</accession>
<evidence type="ECO:0000313" key="2">
    <source>
        <dbReference type="Proteomes" id="UP000276133"/>
    </source>
</evidence>
<name>A0A3M7RMS2_BRAPC</name>
<dbReference type="EMBL" id="REGN01003041">
    <property type="protein sequence ID" value="RNA24836.1"/>
    <property type="molecule type" value="Genomic_DNA"/>
</dbReference>
<dbReference type="AlphaFoldDB" id="A0A3M7RMS2"/>
<keyword evidence="2" id="KW-1185">Reference proteome</keyword>
<sequence>MLNELGSLRSMGSSTRDKSEFRILKDGPPSKGVWYIFHLCVSVKLRITLNIRVLTQHRYPVTESVLSSSLFTF</sequence>
<protein>
    <submittedName>
        <fullName evidence="1">Uncharacterized protein</fullName>
    </submittedName>
</protein>
<gene>
    <name evidence="1" type="ORF">BpHYR1_030199</name>
</gene>
<dbReference type="Proteomes" id="UP000276133">
    <property type="component" value="Unassembled WGS sequence"/>
</dbReference>
<evidence type="ECO:0000313" key="1">
    <source>
        <dbReference type="EMBL" id="RNA24836.1"/>
    </source>
</evidence>
<reference evidence="1 2" key="1">
    <citation type="journal article" date="2018" name="Sci. Rep.">
        <title>Genomic signatures of local adaptation to the degree of environmental predictability in rotifers.</title>
        <authorList>
            <person name="Franch-Gras L."/>
            <person name="Hahn C."/>
            <person name="Garcia-Roger E.M."/>
            <person name="Carmona M.J."/>
            <person name="Serra M."/>
            <person name="Gomez A."/>
        </authorList>
    </citation>
    <scope>NUCLEOTIDE SEQUENCE [LARGE SCALE GENOMIC DNA]</scope>
    <source>
        <strain evidence="1">HYR1</strain>
    </source>
</reference>